<gene>
    <name evidence="2" type="ORF">AAH991_06940</name>
</gene>
<evidence type="ECO:0008006" key="4">
    <source>
        <dbReference type="Google" id="ProtNLM"/>
    </source>
</evidence>
<dbReference type="Proteomes" id="UP001447516">
    <property type="component" value="Unassembled WGS sequence"/>
</dbReference>
<dbReference type="EMBL" id="JBDJAW010000004">
    <property type="protein sequence ID" value="MEN3534829.1"/>
    <property type="molecule type" value="Genomic_DNA"/>
</dbReference>
<accession>A0ABV0AHM2</accession>
<name>A0ABV0AHM2_9ACTN</name>
<dbReference type="RefSeq" id="WP_346224907.1">
    <property type="nucleotide sequence ID" value="NZ_JBDJAW010000004.1"/>
</dbReference>
<reference evidence="2 3" key="1">
    <citation type="submission" date="2024-05" db="EMBL/GenBank/DDBJ databases">
        <title>Microbispora sp.ZYX-F-249.</title>
        <authorList>
            <person name="Xie H."/>
        </authorList>
    </citation>
    <scope>NUCLEOTIDE SEQUENCE [LARGE SCALE GENOMIC DNA]</scope>
    <source>
        <strain evidence="2 3">ZYX-F-249</strain>
    </source>
</reference>
<protein>
    <recommendedName>
        <fullName evidence="4">WD40 repeat domain-containing protein</fullName>
    </recommendedName>
</protein>
<sequence>MRKPAILALSAAATMALTPLAGAAQAEARTGAVSATASSASPVRYAWLKSCHKKDDYFPCGSWHLLLRDGRDSVLKDAAVFSRTAKGKIDKQSHAPVSVSGDGRHVSYFRQKDGLLAVRDVTTNKVRVLPRAVSKPPKGLGTGDLATTLSRDGGLLTVDYYDEDDKVPSLLVNVRTGKVSKIPAKVTVLGFSPDGKHLLVTQGTAENTSRFSVYDQDGRQTDTQVVPQVVANNSPMALADDGASVAVLITTTSGRQRLRVYDLSNDTVGEAVDVRVPKKESARRLEWTPDGGLTLWETLDSAKTGETTGVVVRGLDAGTGATTKLDSFRVKSSLWTWWLPGE</sequence>
<evidence type="ECO:0000313" key="2">
    <source>
        <dbReference type="EMBL" id="MEN3534829.1"/>
    </source>
</evidence>
<dbReference type="SUPFAM" id="SSF82171">
    <property type="entry name" value="DPP6 N-terminal domain-like"/>
    <property type="match status" value="1"/>
</dbReference>
<dbReference type="InterPro" id="IPR015943">
    <property type="entry name" value="WD40/YVTN_repeat-like_dom_sf"/>
</dbReference>
<feature type="chain" id="PRO_5045806583" description="WD40 repeat domain-containing protein" evidence="1">
    <location>
        <begin position="24"/>
        <end position="342"/>
    </location>
</feature>
<organism evidence="2 3">
    <name type="scientific">Microbispora maris</name>
    <dbReference type="NCBI Taxonomy" id="3144104"/>
    <lineage>
        <taxon>Bacteria</taxon>
        <taxon>Bacillati</taxon>
        <taxon>Actinomycetota</taxon>
        <taxon>Actinomycetes</taxon>
        <taxon>Streptosporangiales</taxon>
        <taxon>Streptosporangiaceae</taxon>
        <taxon>Microbispora</taxon>
    </lineage>
</organism>
<proteinExistence type="predicted"/>
<evidence type="ECO:0000256" key="1">
    <source>
        <dbReference type="SAM" id="SignalP"/>
    </source>
</evidence>
<keyword evidence="3" id="KW-1185">Reference proteome</keyword>
<dbReference type="Gene3D" id="2.130.10.10">
    <property type="entry name" value="YVTN repeat-like/Quinoprotein amine dehydrogenase"/>
    <property type="match status" value="1"/>
</dbReference>
<feature type="signal peptide" evidence="1">
    <location>
        <begin position="1"/>
        <end position="23"/>
    </location>
</feature>
<keyword evidence="1" id="KW-0732">Signal</keyword>
<evidence type="ECO:0000313" key="3">
    <source>
        <dbReference type="Proteomes" id="UP001447516"/>
    </source>
</evidence>
<comment type="caution">
    <text evidence="2">The sequence shown here is derived from an EMBL/GenBank/DDBJ whole genome shotgun (WGS) entry which is preliminary data.</text>
</comment>